<sequence>MMDFLGTAAVDSSKLLDVIVDVRIEEESEIVVKFIGRSDATAVSSTSSALRLQPKKEAWLSGGNRG</sequence>
<dbReference type="EMBL" id="WUAV01000004">
    <property type="protein sequence ID" value="KAF1757065.1"/>
    <property type="molecule type" value="Genomic_DNA"/>
</dbReference>
<dbReference type="GeneID" id="78775791"/>
<gene>
    <name evidence="1" type="ORF">GCK72_013520</name>
</gene>
<dbReference type="Proteomes" id="UP000483820">
    <property type="component" value="Chromosome IV"/>
</dbReference>
<name>A0A6A5GRA4_CAERE</name>
<evidence type="ECO:0000313" key="1">
    <source>
        <dbReference type="EMBL" id="KAF1757065.1"/>
    </source>
</evidence>
<dbReference type="CTD" id="78775791"/>
<comment type="caution">
    <text evidence="1">The sequence shown here is derived from an EMBL/GenBank/DDBJ whole genome shotgun (WGS) entry which is preliminary data.</text>
</comment>
<protein>
    <submittedName>
        <fullName evidence="1">Uncharacterized protein</fullName>
    </submittedName>
</protein>
<organism evidence="1 2">
    <name type="scientific">Caenorhabditis remanei</name>
    <name type="common">Caenorhabditis vulgaris</name>
    <dbReference type="NCBI Taxonomy" id="31234"/>
    <lineage>
        <taxon>Eukaryota</taxon>
        <taxon>Metazoa</taxon>
        <taxon>Ecdysozoa</taxon>
        <taxon>Nematoda</taxon>
        <taxon>Chromadorea</taxon>
        <taxon>Rhabditida</taxon>
        <taxon>Rhabditina</taxon>
        <taxon>Rhabditomorpha</taxon>
        <taxon>Rhabditoidea</taxon>
        <taxon>Rhabditidae</taxon>
        <taxon>Peloderinae</taxon>
        <taxon>Caenorhabditis</taxon>
    </lineage>
</organism>
<evidence type="ECO:0000313" key="2">
    <source>
        <dbReference type="Proteomes" id="UP000483820"/>
    </source>
</evidence>
<dbReference type="KEGG" id="crq:GCK72_013520"/>
<proteinExistence type="predicted"/>
<reference evidence="1 2" key="1">
    <citation type="submission" date="2019-12" db="EMBL/GenBank/DDBJ databases">
        <title>Chromosome-level assembly of the Caenorhabditis remanei genome.</title>
        <authorList>
            <person name="Teterina A.A."/>
            <person name="Willis J.H."/>
            <person name="Phillips P.C."/>
        </authorList>
    </citation>
    <scope>NUCLEOTIDE SEQUENCE [LARGE SCALE GENOMIC DNA]</scope>
    <source>
        <strain evidence="1 2">PX506</strain>
        <tissue evidence="1">Whole organism</tissue>
    </source>
</reference>
<dbReference type="RefSeq" id="XP_053584652.1">
    <property type="nucleotide sequence ID" value="XM_053729880.1"/>
</dbReference>
<dbReference type="AlphaFoldDB" id="A0A6A5GRA4"/>
<accession>A0A6A5GRA4</accession>